<proteinExistence type="predicted"/>
<dbReference type="EMBL" id="JBBPBM010000001">
    <property type="protein sequence ID" value="KAK8601319.1"/>
    <property type="molecule type" value="Genomic_DNA"/>
</dbReference>
<comment type="caution">
    <text evidence="1">The sequence shown here is derived from an EMBL/GenBank/DDBJ whole genome shotgun (WGS) entry which is preliminary data.</text>
</comment>
<keyword evidence="2" id="KW-1185">Reference proteome</keyword>
<evidence type="ECO:0000313" key="2">
    <source>
        <dbReference type="Proteomes" id="UP001472677"/>
    </source>
</evidence>
<reference evidence="1 2" key="1">
    <citation type="journal article" date="2024" name="G3 (Bethesda)">
        <title>Genome assembly of Hibiscus sabdariffa L. provides insights into metabolisms of medicinal natural products.</title>
        <authorList>
            <person name="Kim T."/>
        </authorList>
    </citation>
    <scope>NUCLEOTIDE SEQUENCE [LARGE SCALE GENOMIC DNA]</scope>
    <source>
        <strain evidence="1">TK-2024</strain>
        <tissue evidence="1">Old leaves</tissue>
    </source>
</reference>
<organism evidence="1 2">
    <name type="scientific">Hibiscus sabdariffa</name>
    <name type="common">roselle</name>
    <dbReference type="NCBI Taxonomy" id="183260"/>
    <lineage>
        <taxon>Eukaryota</taxon>
        <taxon>Viridiplantae</taxon>
        <taxon>Streptophyta</taxon>
        <taxon>Embryophyta</taxon>
        <taxon>Tracheophyta</taxon>
        <taxon>Spermatophyta</taxon>
        <taxon>Magnoliopsida</taxon>
        <taxon>eudicotyledons</taxon>
        <taxon>Gunneridae</taxon>
        <taxon>Pentapetalae</taxon>
        <taxon>rosids</taxon>
        <taxon>malvids</taxon>
        <taxon>Malvales</taxon>
        <taxon>Malvaceae</taxon>
        <taxon>Malvoideae</taxon>
        <taxon>Hibiscus</taxon>
    </lineage>
</organism>
<name>A0ABR2GEI5_9ROSI</name>
<evidence type="ECO:0000313" key="1">
    <source>
        <dbReference type="EMBL" id="KAK8601319.1"/>
    </source>
</evidence>
<sequence>MEAASTAASIGVHGLYGEEMEHRFCRNPCLKRLQFWVTTAIRNQGPEGWLKVSEIVDGLSSVGDFGSVKEWLWSRCSMVGEMVNVLGILREGDEGNFGKM</sequence>
<protein>
    <submittedName>
        <fullName evidence="1">Uncharacterized protein</fullName>
    </submittedName>
</protein>
<gene>
    <name evidence="1" type="ORF">V6N12_051156</name>
</gene>
<dbReference type="Proteomes" id="UP001472677">
    <property type="component" value="Unassembled WGS sequence"/>
</dbReference>
<accession>A0ABR2GEI5</accession>